<proteinExistence type="predicted"/>
<dbReference type="EMBL" id="BAAANV010000003">
    <property type="protein sequence ID" value="GAA1530662.1"/>
    <property type="molecule type" value="Genomic_DNA"/>
</dbReference>
<name>A0ABN2AZ69_9MICO</name>
<reference evidence="1 2" key="1">
    <citation type="journal article" date="2019" name="Int. J. Syst. Evol. Microbiol.">
        <title>The Global Catalogue of Microorganisms (GCM) 10K type strain sequencing project: providing services to taxonomists for standard genome sequencing and annotation.</title>
        <authorList>
            <consortium name="The Broad Institute Genomics Platform"/>
            <consortium name="The Broad Institute Genome Sequencing Center for Infectious Disease"/>
            <person name="Wu L."/>
            <person name="Ma J."/>
        </authorList>
    </citation>
    <scope>NUCLEOTIDE SEQUENCE [LARGE SCALE GENOMIC DNA]</scope>
    <source>
        <strain evidence="1 2">JCM 14588</strain>
    </source>
</reference>
<comment type="caution">
    <text evidence="1">The sequence shown here is derived from an EMBL/GenBank/DDBJ whole genome shotgun (WGS) entry which is preliminary data.</text>
</comment>
<gene>
    <name evidence="1" type="ORF">GCM10009762_01330</name>
</gene>
<dbReference type="Proteomes" id="UP001501288">
    <property type="component" value="Unassembled WGS sequence"/>
</dbReference>
<keyword evidence="2" id="KW-1185">Reference proteome</keyword>
<sequence>MNDENVPWHGVLLHAKSLGLLASSSSWNAALALPAPTAAWDIFRRITNAYLPSVAICRVMGSLAGMSEGAS</sequence>
<organism evidence="1 2">
    <name type="scientific">Dermacoccus barathri</name>
    <dbReference type="NCBI Taxonomy" id="322601"/>
    <lineage>
        <taxon>Bacteria</taxon>
        <taxon>Bacillati</taxon>
        <taxon>Actinomycetota</taxon>
        <taxon>Actinomycetes</taxon>
        <taxon>Micrococcales</taxon>
        <taxon>Dermacoccaceae</taxon>
        <taxon>Dermacoccus</taxon>
    </lineage>
</organism>
<evidence type="ECO:0000313" key="2">
    <source>
        <dbReference type="Proteomes" id="UP001501288"/>
    </source>
</evidence>
<protein>
    <submittedName>
        <fullName evidence="1">Uncharacterized protein</fullName>
    </submittedName>
</protein>
<accession>A0ABN2AZ69</accession>
<evidence type="ECO:0000313" key="1">
    <source>
        <dbReference type="EMBL" id="GAA1530662.1"/>
    </source>
</evidence>